<dbReference type="Proteomes" id="UP000314987">
    <property type="component" value="Unassembled WGS sequence"/>
</dbReference>
<feature type="signal peptide" evidence="16">
    <location>
        <begin position="1"/>
        <end position="28"/>
    </location>
</feature>
<name>A0A4X2M3D4_VOMUR</name>
<dbReference type="InterPro" id="IPR052779">
    <property type="entry name" value="WDR62"/>
</dbReference>
<feature type="domain" description="MABP1/WDR62 first WD40" evidence="17">
    <location>
        <begin position="40"/>
        <end position="358"/>
    </location>
</feature>
<dbReference type="PANTHER" id="PTHR45589:SF3">
    <property type="entry name" value="WD REPEAT-CONTAINING PROTEIN 62"/>
    <property type="match status" value="1"/>
</dbReference>
<keyword evidence="15" id="KW-0812">Transmembrane</keyword>
<evidence type="ECO:0000256" key="6">
    <source>
        <dbReference type="ARBA" id="ARBA00022574"/>
    </source>
</evidence>
<sequence>MSFSKGSGGSGWLCSLLVGLPVFSFVTLEKVLGITAQNSSGLTCDPNTGYIAYLAGRKLIASSFLVLRKALSALAFSPDGRYIVTGENGHRPAVRIWDVEDKSQVAEMRGHKYGVACVAFSPNMKHIVSMGYQHDMVVNVWDWKKDNVVASNKVSCKVIAISFSEDSSYFVTVGHRHVKFWFLEVSKELKVTGTVPLVGRSGILGELHNNVFCGVACGRGKMAGNTFCVSYSGLLCQFNEKRVLEKWINLKVSLSSCLCVSEDLIFCGCTDGTVRIFQAHDMHYVTNLPKPHYLGVDVAQGLDPSFLFCRKAQSVYPDTVALAFDPCHHWLSCVYKDHSIYVWDIQDLTKVGKVWSDLFHSSYVWNVEVYPEFEDQRACLPSGSFLTCSSDNTIRFWNMENSPTSGRPKNVFSNNLLKVVYVENDIQHLQDISHFPDRGNENGTPVDMKSGVRVMQVSPDGQHLASGDRSGNLRIHELRFMDELVKVEAHDAEVLCLEYSKPETGVTLLASASRDRLIHVLNVEKNYNLEQTLDDHSSSITAIKFAGNRDIQMISCGADKSIYFRSAQKVSDSLHFVRTHHVAEKTTLYDMDIDITQKYVAVACQDRNVRVYNTVNGKQKKCFKGSQGDDGSLLKVQVDPSGTFLATSCSDKSISVIDFYSGECIAKMFGHSEIVTGMKFTYDCRHLITVSGDSCVFIWQLGPEITNCMKQHLMEIDHIDQQKKMKETKWSSQRETYVSVPSGPCSLSPGEQTEDELEEECEQQLLLKTPTKDSFETGRSPPLTPGLGDDDMDGATFHAKRSYQPHGRWAERADREPIKTILDARDLNYYFSPVNPDMLDDSGLEKVEPKSLAQLLTEVSTPTLGLLGRLRHSQTEGGFRRPDFLQLDLESSKTSDIIIYTLEPEAIRDRCAFSSGTNYYYCWWILWGWWGWALSAGPMGFWIGGWLWEG</sequence>
<dbReference type="Gene3D" id="2.130.10.10">
    <property type="entry name" value="YVTN repeat-like/Quinoprotein amine dehydrogenase"/>
    <property type="match status" value="3"/>
</dbReference>
<dbReference type="InterPro" id="IPR056162">
    <property type="entry name" value="WD40_MABP1-WDR62_2nd"/>
</dbReference>
<dbReference type="GeneTree" id="ENSGT00940000160719"/>
<gene>
    <name evidence="19" type="primary">WDR62</name>
</gene>
<dbReference type="GO" id="GO:0005819">
    <property type="term" value="C:spindle"/>
    <property type="evidence" value="ECO:0007669"/>
    <property type="project" value="UniProtKB-SubCell"/>
</dbReference>
<evidence type="ECO:0000313" key="19">
    <source>
        <dbReference type="Ensembl" id="ENSVURP00010030798.1"/>
    </source>
</evidence>
<dbReference type="Pfam" id="PF24780">
    <property type="entry name" value="WD40_MABP1-WDR62_1st"/>
    <property type="match status" value="1"/>
</dbReference>
<feature type="domain" description="MABP1/WDR62 second WD40" evidence="18">
    <location>
        <begin position="364"/>
        <end position="701"/>
    </location>
</feature>
<reference evidence="19" key="3">
    <citation type="submission" date="2025-09" db="UniProtKB">
        <authorList>
            <consortium name="Ensembl"/>
        </authorList>
    </citation>
    <scope>IDENTIFICATION</scope>
</reference>
<dbReference type="AlphaFoldDB" id="A0A4X2M3D4"/>
<evidence type="ECO:0000256" key="14">
    <source>
        <dbReference type="SAM" id="MobiDB-lite"/>
    </source>
</evidence>
<evidence type="ECO:0000256" key="2">
    <source>
        <dbReference type="ARBA" id="ARBA00004123"/>
    </source>
</evidence>
<keyword evidence="10" id="KW-0539">Nucleus</keyword>
<feature type="transmembrane region" description="Helical" evidence="15">
    <location>
        <begin position="923"/>
        <end position="948"/>
    </location>
</feature>
<evidence type="ECO:0000259" key="18">
    <source>
        <dbReference type="Pfam" id="PF24782"/>
    </source>
</evidence>
<keyword evidence="16" id="KW-0732">Signal</keyword>
<evidence type="ECO:0000256" key="4">
    <source>
        <dbReference type="ARBA" id="ARBA00022490"/>
    </source>
</evidence>
<dbReference type="FunFam" id="2.130.10.10:FF:000536">
    <property type="entry name" value="WD repeat domain 62"/>
    <property type="match status" value="1"/>
</dbReference>
<dbReference type="PROSITE" id="PS50294">
    <property type="entry name" value="WD_REPEATS_REGION"/>
    <property type="match status" value="1"/>
</dbReference>
<feature type="repeat" description="WD" evidence="13">
    <location>
        <begin position="668"/>
        <end position="701"/>
    </location>
</feature>
<evidence type="ECO:0000259" key="17">
    <source>
        <dbReference type="Pfam" id="PF24780"/>
    </source>
</evidence>
<dbReference type="PANTHER" id="PTHR45589">
    <property type="entry name" value="WD REPEAT DOMAIN 62, ISOFORM G"/>
    <property type="match status" value="1"/>
</dbReference>
<evidence type="ECO:0000256" key="3">
    <source>
        <dbReference type="ARBA" id="ARBA00004186"/>
    </source>
</evidence>
<dbReference type="GO" id="GO:0005634">
    <property type="term" value="C:nucleus"/>
    <property type="evidence" value="ECO:0007669"/>
    <property type="project" value="UniProtKB-SubCell"/>
</dbReference>
<dbReference type="FunFam" id="2.130.10.10:FF:000091">
    <property type="entry name" value="mitogen-activated protein kinase-binding protein 1 isoform X1"/>
    <property type="match status" value="1"/>
</dbReference>
<keyword evidence="4" id="KW-0963">Cytoplasm</keyword>
<dbReference type="InterPro" id="IPR036322">
    <property type="entry name" value="WD40_repeat_dom_sf"/>
</dbReference>
<keyword evidence="20" id="KW-1185">Reference proteome</keyword>
<evidence type="ECO:0000256" key="8">
    <source>
        <dbReference type="ARBA" id="ARBA00022990"/>
    </source>
</evidence>
<feature type="region of interest" description="Disordered" evidence="14">
    <location>
        <begin position="771"/>
        <end position="796"/>
    </location>
</feature>
<reference evidence="20" key="1">
    <citation type="submission" date="2018-12" db="EMBL/GenBank/DDBJ databases">
        <authorList>
            <person name="Yazar S."/>
        </authorList>
    </citation>
    <scope>NUCLEOTIDE SEQUENCE [LARGE SCALE GENOMIC DNA]</scope>
</reference>
<evidence type="ECO:0000256" key="5">
    <source>
        <dbReference type="ARBA" id="ARBA00022553"/>
    </source>
</evidence>
<keyword evidence="7" id="KW-0677">Repeat</keyword>
<keyword evidence="15" id="KW-0472">Membrane</keyword>
<evidence type="ECO:0000256" key="16">
    <source>
        <dbReference type="SAM" id="SignalP"/>
    </source>
</evidence>
<dbReference type="GO" id="GO:0005814">
    <property type="term" value="C:centriole"/>
    <property type="evidence" value="ECO:0007669"/>
    <property type="project" value="UniProtKB-SubCell"/>
</dbReference>
<evidence type="ECO:0000256" key="15">
    <source>
        <dbReference type="SAM" id="Phobius"/>
    </source>
</evidence>
<comment type="subcellular location">
    <subcellularLocation>
        <location evidence="1">Cytoplasm</location>
        <location evidence="1">Cytoskeleton</location>
        <location evidence="1">Microtubule organizing center</location>
        <location evidence="1">Centrosome</location>
        <location evidence="1">Centriole</location>
    </subcellularLocation>
    <subcellularLocation>
        <location evidence="3">Cytoplasm</location>
        <location evidence="3">Cytoskeleton</location>
        <location evidence="3">Spindle</location>
    </subcellularLocation>
    <subcellularLocation>
        <location evidence="2">Nucleus</location>
    </subcellularLocation>
</comment>
<keyword evidence="9" id="KW-0206">Cytoskeleton</keyword>
<accession>A0A4X2M3D4</accession>
<reference evidence="19" key="2">
    <citation type="submission" date="2025-08" db="UniProtKB">
        <authorList>
            <consortium name="Ensembl"/>
        </authorList>
    </citation>
    <scope>IDENTIFICATION</scope>
</reference>
<comment type="subunit">
    <text evidence="11">Can form homodimers (via C-terminus). Interacts (via C-terminus) with MAPKBP1 (via C-terminus). Interacts with CDK5RAP2, CEP152, CEP63 and KIAA0753. CEP63, CDK5RAP2, CEP152, WDR62 are proposed to form a stepwise assembled complex at the centrosome forming a ring near parental centrioles.</text>
</comment>
<dbReference type="FunFam" id="2.130.10.10:FF:000046">
    <property type="entry name" value="WD repeat-containing protein 62 isoform 1"/>
    <property type="match status" value="1"/>
</dbReference>
<evidence type="ECO:0000256" key="13">
    <source>
        <dbReference type="PROSITE-ProRule" id="PRU00221"/>
    </source>
</evidence>
<evidence type="ECO:0000313" key="20">
    <source>
        <dbReference type="Proteomes" id="UP000314987"/>
    </source>
</evidence>
<dbReference type="Pfam" id="PF24782">
    <property type="entry name" value="WD40_MABP1-WDR62_2nd"/>
    <property type="match status" value="1"/>
</dbReference>
<keyword evidence="5" id="KW-0597">Phosphoprotein</keyword>
<keyword evidence="15" id="KW-1133">Transmembrane helix</keyword>
<evidence type="ECO:0000256" key="10">
    <source>
        <dbReference type="ARBA" id="ARBA00023242"/>
    </source>
</evidence>
<protein>
    <recommendedName>
        <fullName evidence="12">WD repeat-containing protein 62</fullName>
    </recommendedName>
</protein>
<evidence type="ECO:0000256" key="7">
    <source>
        <dbReference type="ARBA" id="ARBA00022737"/>
    </source>
</evidence>
<evidence type="ECO:0000256" key="1">
    <source>
        <dbReference type="ARBA" id="ARBA00004114"/>
    </source>
</evidence>
<evidence type="ECO:0000256" key="12">
    <source>
        <dbReference type="ARBA" id="ARBA00070543"/>
    </source>
</evidence>
<dbReference type="SMART" id="SM00320">
    <property type="entry name" value="WD40"/>
    <property type="match status" value="12"/>
</dbReference>
<evidence type="ECO:0000256" key="11">
    <source>
        <dbReference type="ARBA" id="ARBA00063187"/>
    </source>
</evidence>
<keyword evidence="6 13" id="KW-0853">WD repeat</keyword>
<organism evidence="19 20">
    <name type="scientific">Vombatus ursinus</name>
    <name type="common">Common wombat</name>
    <dbReference type="NCBI Taxonomy" id="29139"/>
    <lineage>
        <taxon>Eukaryota</taxon>
        <taxon>Metazoa</taxon>
        <taxon>Chordata</taxon>
        <taxon>Craniata</taxon>
        <taxon>Vertebrata</taxon>
        <taxon>Euteleostomi</taxon>
        <taxon>Mammalia</taxon>
        <taxon>Metatheria</taxon>
        <taxon>Diprotodontia</taxon>
        <taxon>Vombatidae</taxon>
        <taxon>Vombatus</taxon>
    </lineage>
</organism>
<dbReference type="Ensembl" id="ENSVURT00010035070.1">
    <property type="protein sequence ID" value="ENSVURP00010030798.1"/>
    <property type="gene ID" value="ENSVURG00010023553.1"/>
</dbReference>
<feature type="chain" id="PRO_5021249972" description="WD repeat-containing protein 62" evidence="16">
    <location>
        <begin position="29"/>
        <end position="950"/>
    </location>
</feature>
<dbReference type="InterPro" id="IPR001680">
    <property type="entry name" value="WD40_rpt"/>
</dbReference>
<dbReference type="SUPFAM" id="SSF50978">
    <property type="entry name" value="WD40 repeat-like"/>
    <property type="match status" value="2"/>
</dbReference>
<dbReference type="InterPro" id="IPR056161">
    <property type="entry name" value="WD40_MABP1-WDR62_1st"/>
</dbReference>
<evidence type="ECO:0000256" key="9">
    <source>
        <dbReference type="ARBA" id="ARBA00023212"/>
    </source>
</evidence>
<keyword evidence="8" id="KW-0007">Acetylation</keyword>
<proteinExistence type="predicted"/>
<dbReference type="FunFam" id="2.130.10.10:FF:000124">
    <property type="entry name" value="WD repeat-containing protein 62 isoform 1"/>
    <property type="match status" value="1"/>
</dbReference>
<dbReference type="PROSITE" id="PS50082">
    <property type="entry name" value="WD_REPEATS_2"/>
    <property type="match status" value="1"/>
</dbReference>
<dbReference type="InterPro" id="IPR015943">
    <property type="entry name" value="WD40/YVTN_repeat-like_dom_sf"/>
</dbReference>